<reference evidence="1 2" key="1">
    <citation type="submission" date="2011-02" db="EMBL/GenBank/DDBJ databases">
        <title>The Genome Sequence of Sphaeroforma arctica JP610.</title>
        <authorList>
            <consortium name="The Broad Institute Genome Sequencing Platform"/>
            <person name="Russ C."/>
            <person name="Cuomo C."/>
            <person name="Young S.K."/>
            <person name="Zeng Q."/>
            <person name="Gargeya S."/>
            <person name="Alvarado L."/>
            <person name="Berlin A."/>
            <person name="Chapman S.B."/>
            <person name="Chen Z."/>
            <person name="Freedman E."/>
            <person name="Gellesch M."/>
            <person name="Goldberg J."/>
            <person name="Griggs A."/>
            <person name="Gujja S."/>
            <person name="Heilman E."/>
            <person name="Heiman D."/>
            <person name="Howarth C."/>
            <person name="Mehta T."/>
            <person name="Neiman D."/>
            <person name="Pearson M."/>
            <person name="Roberts A."/>
            <person name="Saif S."/>
            <person name="Shea T."/>
            <person name="Shenoy N."/>
            <person name="Sisk P."/>
            <person name="Stolte C."/>
            <person name="Sykes S."/>
            <person name="White J."/>
            <person name="Yandava C."/>
            <person name="Burger G."/>
            <person name="Gray M.W."/>
            <person name="Holland P.W.H."/>
            <person name="King N."/>
            <person name="Lang F.B.F."/>
            <person name="Roger A.J."/>
            <person name="Ruiz-Trillo I."/>
            <person name="Haas B."/>
            <person name="Nusbaum C."/>
            <person name="Birren B."/>
        </authorList>
    </citation>
    <scope>NUCLEOTIDE SEQUENCE [LARGE SCALE GENOMIC DNA]</scope>
    <source>
        <strain evidence="1 2">JP610</strain>
    </source>
</reference>
<dbReference type="GeneID" id="25913842"/>
<dbReference type="AlphaFoldDB" id="A0A0L0FBI7"/>
<dbReference type="Proteomes" id="UP000054560">
    <property type="component" value="Unassembled WGS sequence"/>
</dbReference>
<dbReference type="RefSeq" id="XP_014148007.1">
    <property type="nucleotide sequence ID" value="XM_014292532.1"/>
</dbReference>
<proteinExistence type="predicted"/>
<protein>
    <submittedName>
        <fullName evidence="1">Uncharacterized protein</fullName>
    </submittedName>
</protein>
<organism evidence="1 2">
    <name type="scientific">Sphaeroforma arctica JP610</name>
    <dbReference type="NCBI Taxonomy" id="667725"/>
    <lineage>
        <taxon>Eukaryota</taxon>
        <taxon>Ichthyosporea</taxon>
        <taxon>Ichthyophonida</taxon>
        <taxon>Sphaeroforma</taxon>
    </lineage>
</organism>
<evidence type="ECO:0000313" key="1">
    <source>
        <dbReference type="EMBL" id="KNC74105.1"/>
    </source>
</evidence>
<evidence type="ECO:0000313" key="2">
    <source>
        <dbReference type="Proteomes" id="UP000054560"/>
    </source>
</evidence>
<keyword evidence="2" id="KW-1185">Reference proteome</keyword>
<name>A0A0L0FBI7_9EUKA</name>
<gene>
    <name evidence="1" type="ORF">SARC_13338</name>
</gene>
<dbReference type="EMBL" id="KQ244756">
    <property type="protein sequence ID" value="KNC74105.1"/>
    <property type="molecule type" value="Genomic_DNA"/>
</dbReference>
<sequence length="149" mass="16509">MIWKCFRICLRKIGSGLRGKTSCSWQPVVKLGHFGFMFMQPEPKGDELTATVGGNEVIFQTLYADKANSTLINHKSNAKLKTLLFALSDADEHTIIGIDSCKVHRGSLTPPHFDLYSTTLKRVQAMDIGPAEGDVRLCFLRGSHTAREA</sequence>
<accession>A0A0L0FBI7</accession>